<organism evidence="3 4">
    <name type="scientific">Paramarasmius palmivorus</name>
    <dbReference type="NCBI Taxonomy" id="297713"/>
    <lineage>
        <taxon>Eukaryota</taxon>
        <taxon>Fungi</taxon>
        <taxon>Dikarya</taxon>
        <taxon>Basidiomycota</taxon>
        <taxon>Agaricomycotina</taxon>
        <taxon>Agaricomycetes</taxon>
        <taxon>Agaricomycetidae</taxon>
        <taxon>Agaricales</taxon>
        <taxon>Marasmiineae</taxon>
        <taxon>Marasmiaceae</taxon>
        <taxon>Paramarasmius</taxon>
    </lineage>
</organism>
<comment type="caution">
    <text evidence="3">The sequence shown here is derived from an EMBL/GenBank/DDBJ whole genome shotgun (WGS) entry which is preliminary data.</text>
</comment>
<feature type="transmembrane region" description="Helical" evidence="2">
    <location>
        <begin position="79"/>
        <end position="101"/>
    </location>
</feature>
<keyword evidence="2" id="KW-0472">Membrane</keyword>
<evidence type="ECO:0000313" key="3">
    <source>
        <dbReference type="EMBL" id="KAK7058957.1"/>
    </source>
</evidence>
<protein>
    <submittedName>
        <fullName evidence="3">Uncharacterized protein</fullName>
    </submittedName>
</protein>
<evidence type="ECO:0000256" key="2">
    <source>
        <dbReference type="SAM" id="Phobius"/>
    </source>
</evidence>
<dbReference type="EMBL" id="JAYKXP010000004">
    <property type="protein sequence ID" value="KAK7058957.1"/>
    <property type="molecule type" value="Genomic_DNA"/>
</dbReference>
<feature type="region of interest" description="Disordered" evidence="1">
    <location>
        <begin position="136"/>
        <end position="185"/>
    </location>
</feature>
<feature type="transmembrane region" description="Helical" evidence="2">
    <location>
        <begin position="18"/>
        <end position="42"/>
    </location>
</feature>
<keyword evidence="4" id="KW-1185">Reference proteome</keyword>
<dbReference type="Proteomes" id="UP001383192">
    <property type="component" value="Unassembled WGS sequence"/>
</dbReference>
<keyword evidence="2" id="KW-1133">Transmembrane helix</keyword>
<gene>
    <name evidence="3" type="ORF">VNI00_001581</name>
</gene>
<name>A0AAW0E4K3_9AGAR</name>
<feature type="compositionally biased region" description="Pro residues" evidence="1">
    <location>
        <begin position="157"/>
        <end position="173"/>
    </location>
</feature>
<evidence type="ECO:0000256" key="1">
    <source>
        <dbReference type="SAM" id="MobiDB-lite"/>
    </source>
</evidence>
<dbReference type="AlphaFoldDB" id="A0AAW0E4K3"/>
<accession>A0AAW0E4K3</accession>
<evidence type="ECO:0000313" key="4">
    <source>
        <dbReference type="Proteomes" id="UP001383192"/>
    </source>
</evidence>
<proteinExistence type="predicted"/>
<feature type="transmembrane region" description="Helical" evidence="2">
    <location>
        <begin position="54"/>
        <end position="73"/>
    </location>
</feature>
<reference evidence="3 4" key="1">
    <citation type="submission" date="2024-01" db="EMBL/GenBank/DDBJ databases">
        <title>A draft genome for a cacao thread blight-causing isolate of Paramarasmius palmivorus.</title>
        <authorList>
            <person name="Baruah I.K."/>
            <person name="Bukari Y."/>
            <person name="Amoako-Attah I."/>
            <person name="Meinhardt L.W."/>
            <person name="Bailey B.A."/>
            <person name="Cohen S.P."/>
        </authorList>
    </citation>
    <scope>NUCLEOTIDE SEQUENCE [LARGE SCALE GENOMIC DNA]</scope>
    <source>
        <strain evidence="3 4">GH-12</strain>
    </source>
</reference>
<keyword evidence="2" id="KW-0812">Transmembrane</keyword>
<sequence>MDFIQSLDPSKLVMGGTWLSFVLSPFSAPPYNLPIFLFGFYAQENTEAFQSLQMFKFTALLGGSCIWDIVWMTRNQQHGFIIFLSVVLLILKIPTFLAFGLSLRQRGAQFSGLGIRGGDLSGPTVWSMPGGFTSGGRDGYQAMDEERPVEASRPASRPVPPANPTGAPPPPPSTNAGGPGAYQSL</sequence>